<reference evidence="1 2" key="1">
    <citation type="journal article" date="2019" name="Sci. Rep.">
        <title>Orb-weaving spider Araneus ventricosus genome elucidates the spidroin gene catalogue.</title>
        <authorList>
            <person name="Kono N."/>
            <person name="Nakamura H."/>
            <person name="Ohtoshi R."/>
            <person name="Moran D.A.P."/>
            <person name="Shinohara A."/>
            <person name="Yoshida Y."/>
            <person name="Fujiwara M."/>
            <person name="Mori M."/>
            <person name="Tomita M."/>
            <person name="Arakawa K."/>
        </authorList>
    </citation>
    <scope>NUCLEOTIDE SEQUENCE [LARGE SCALE GENOMIC DNA]</scope>
</reference>
<keyword evidence="2" id="KW-1185">Reference proteome</keyword>
<name>A0A4Y2CQQ9_ARAVE</name>
<protein>
    <recommendedName>
        <fullName evidence="3">BED-type domain-containing protein</fullName>
    </recommendedName>
</protein>
<dbReference type="PANTHER" id="PTHR37162:SF11">
    <property type="match status" value="1"/>
</dbReference>
<gene>
    <name evidence="1" type="ORF">AVEN_49398_1</name>
</gene>
<sequence>MAARFQVTWLNSPEFKDWIQQVPDDVRKARCLKCHKTFALSNMGHRALKSHAKGAEHIRRYKDGAQFVNIASLFSNMKNETLHEVTSETPVNASSTISGFSKVIPECPKVVPGTLSSSELCNVVASPNNSTMKTFIINNMVMKAKIKWCLQTIMCHKSVRSASAYVVLLKTMFPDSQIAQQMQLQRTKIGYSILYGISRYFKDDLLSKLTALKCYTVGFDKSLNHVSQRTQMDTNVRFWDFDKSEVCIRYLISVFKSHYVG</sequence>
<dbReference type="AlphaFoldDB" id="A0A4Y2CQQ9"/>
<comment type="caution">
    <text evidence="1">The sequence shown here is derived from an EMBL/GenBank/DDBJ whole genome shotgun (WGS) entry which is preliminary data.</text>
</comment>
<dbReference type="PANTHER" id="PTHR37162">
    <property type="entry name" value="HAT FAMILY DIMERISATION DOMAINCONTAINING PROTEIN-RELATED"/>
    <property type="match status" value="1"/>
</dbReference>
<accession>A0A4Y2CQQ9</accession>
<dbReference type="OrthoDB" id="6513413at2759"/>
<dbReference type="EMBL" id="BGPR01000222">
    <property type="protein sequence ID" value="GBM06008.1"/>
    <property type="molecule type" value="Genomic_DNA"/>
</dbReference>
<proteinExistence type="predicted"/>
<evidence type="ECO:0000313" key="2">
    <source>
        <dbReference type="Proteomes" id="UP000499080"/>
    </source>
</evidence>
<evidence type="ECO:0008006" key="3">
    <source>
        <dbReference type="Google" id="ProtNLM"/>
    </source>
</evidence>
<dbReference type="Proteomes" id="UP000499080">
    <property type="component" value="Unassembled WGS sequence"/>
</dbReference>
<evidence type="ECO:0000313" key="1">
    <source>
        <dbReference type="EMBL" id="GBM06008.1"/>
    </source>
</evidence>
<organism evidence="1 2">
    <name type="scientific">Araneus ventricosus</name>
    <name type="common">Orbweaver spider</name>
    <name type="synonym">Epeira ventricosa</name>
    <dbReference type="NCBI Taxonomy" id="182803"/>
    <lineage>
        <taxon>Eukaryota</taxon>
        <taxon>Metazoa</taxon>
        <taxon>Ecdysozoa</taxon>
        <taxon>Arthropoda</taxon>
        <taxon>Chelicerata</taxon>
        <taxon>Arachnida</taxon>
        <taxon>Araneae</taxon>
        <taxon>Araneomorphae</taxon>
        <taxon>Entelegynae</taxon>
        <taxon>Araneoidea</taxon>
        <taxon>Araneidae</taxon>
        <taxon>Araneus</taxon>
    </lineage>
</organism>